<reference evidence="2 3" key="1">
    <citation type="submission" date="2021-05" db="EMBL/GenBank/DDBJ databases">
        <title>Molecular characterization for Shewanella algae harboring chromosomal blaOXA-55-like strains isolated from clinical and environment sample.</title>
        <authorList>
            <person name="Ohama Y."/>
            <person name="Aoki K."/>
            <person name="Harada S."/>
            <person name="Moriya K."/>
            <person name="Ishii Y."/>
            <person name="Tateda K."/>
        </authorList>
    </citation>
    <scope>NUCLEOTIDE SEQUENCE [LARGE SCALE GENOMIC DNA]</scope>
    <source>
        <strain evidence="2 3">LMG 23746</strain>
    </source>
</reference>
<evidence type="ECO:0000256" key="1">
    <source>
        <dbReference type="SAM" id="SignalP"/>
    </source>
</evidence>
<evidence type="ECO:0000313" key="2">
    <source>
        <dbReference type="EMBL" id="GIU01977.1"/>
    </source>
</evidence>
<protein>
    <submittedName>
        <fullName evidence="2">Uncharacterized protein</fullName>
    </submittedName>
</protein>
<feature type="chain" id="PRO_5045868420" evidence="1">
    <location>
        <begin position="28"/>
        <end position="192"/>
    </location>
</feature>
<accession>A0ABQ4NSG6</accession>
<name>A0ABQ4NSG6_9GAMM</name>
<feature type="signal peptide" evidence="1">
    <location>
        <begin position="1"/>
        <end position="27"/>
    </location>
</feature>
<dbReference type="EMBL" id="BPFB01000053">
    <property type="protein sequence ID" value="GIU01977.1"/>
    <property type="molecule type" value="Genomic_DNA"/>
</dbReference>
<proteinExistence type="predicted"/>
<keyword evidence="1" id="KW-0732">Signal</keyword>
<dbReference type="RefSeq" id="WP_249038174.1">
    <property type="nucleotide sequence ID" value="NZ_BPFB01000053.1"/>
</dbReference>
<keyword evidence="3" id="KW-1185">Reference proteome</keyword>
<sequence>MRFRIRLFQAKFLLCASLLSAASISIAEEKTGYDLLLEMAIPKPHEVELARKGVAEASIERAWERPCPYKALEAEDGSAESDKLYYSCQRWNDCTEVGGSASVFTEAFFRNHKKKSGEIVIPWELMRDGGAFGMDESNFETTKGQLYRYALKFAEENWRLFEGRVPLEASDLVEKKFWQWCSIQPLSIWENE</sequence>
<organism evidence="2 3">
    <name type="scientific">Shewanella algidipiscicola</name>
    <dbReference type="NCBI Taxonomy" id="614070"/>
    <lineage>
        <taxon>Bacteria</taxon>
        <taxon>Pseudomonadati</taxon>
        <taxon>Pseudomonadota</taxon>
        <taxon>Gammaproteobacteria</taxon>
        <taxon>Alteromonadales</taxon>
        <taxon>Shewanellaceae</taxon>
        <taxon>Shewanella</taxon>
    </lineage>
</organism>
<evidence type="ECO:0000313" key="3">
    <source>
        <dbReference type="Proteomes" id="UP000761574"/>
    </source>
</evidence>
<gene>
    <name evidence="2" type="ORF">TUM4630_32010</name>
</gene>
<comment type="caution">
    <text evidence="2">The sequence shown here is derived from an EMBL/GenBank/DDBJ whole genome shotgun (WGS) entry which is preliminary data.</text>
</comment>
<dbReference type="Proteomes" id="UP000761574">
    <property type="component" value="Unassembled WGS sequence"/>
</dbReference>